<dbReference type="KEGG" id="ovi:T265_14651"/>
<dbReference type="Proteomes" id="UP000054324">
    <property type="component" value="Unassembled WGS sequence"/>
</dbReference>
<dbReference type="AlphaFoldDB" id="A0A074ZJ52"/>
<gene>
    <name evidence="1" type="ORF">T265_14651</name>
</gene>
<evidence type="ECO:0000313" key="2">
    <source>
        <dbReference type="Proteomes" id="UP000054324"/>
    </source>
</evidence>
<organism evidence="1 2">
    <name type="scientific">Opisthorchis viverrini</name>
    <name type="common">Southeast Asian liver fluke</name>
    <dbReference type="NCBI Taxonomy" id="6198"/>
    <lineage>
        <taxon>Eukaryota</taxon>
        <taxon>Metazoa</taxon>
        <taxon>Spiralia</taxon>
        <taxon>Lophotrochozoa</taxon>
        <taxon>Platyhelminthes</taxon>
        <taxon>Trematoda</taxon>
        <taxon>Digenea</taxon>
        <taxon>Opisthorchiida</taxon>
        <taxon>Opisthorchiata</taxon>
        <taxon>Opisthorchiidae</taxon>
        <taxon>Opisthorchis</taxon>
    </lineage>
</organism>
<accession>A0A074ZJ52</accession>
<protein>
    <submittedName>
        <fullName evidence="1">Uncharacterized protein</fullName>
    </submittedName>
</protein>
<dbReference type="RefSeq" id="XP_009172878.1">
    <property type="nucleotide sequence ID" value="XM_009174614.1"/>
</dbReference>
<name>A0A074ZJ52_OPIVI</name>
<feature type="non-terminal residue" evidence="1">
    <location>
        <position position="1"/>
    </location>
</feature>
<dbReference type="EMBL" id="KL596851">
    <property type="protein sequence ID" value="KER23380.1"/>
    <property type="molecule type" value="Genomic_DNA"/>
</dbReference>
<sequence length="504" mass="57241">AQSPGFRQPYVLLETKLHEISEYTLICKLIWFFRETHLGIWASACEPLKPGSNSLICILFIKTEYPSSLRTRLPELFWISIDCCSNSSDSTNSIIDLTFQETQSGFTGKHTTRMPPPSCVTTIPSQRTLDAPESPILNKQTYAPIYQLARAMRSYLSPQIIGERNCGSYNQCTTSTRFLQLTMMMMMIHRSAIRPFTCSDTMILGLWMLGMPTIEPETQVNLSPIFFNGMCSHNGRLIFHLIFEISRYIFIKETIHKVAENASTVHDRFRSSWGSSEERSAVAPFRCLTAMPPEGSTRARILPGCASLDRGIRVAEVGFEPPTFRSVNSRSNHLGTTIHNMTRLQAIVCSHCDLFFLWFPDILLRVAETASTTHDRFHHSALGSSGRRPLRVPVNFMFYLKRNCTKLANIHSFNLVFERITLHPAEIQLGVSVPVGLVKDDISFWSEKARAAFVNPRHRWRRHDISFSVNGRVYNAAVGSILLYGSETWALRAEDVKRLSLFDD</sequence>
<dbReference type="OrthoDB" id="247013at2759"/>
<reference evidence="1 2" key="1">
    <citation type="submission" date="2013-11" db="EMBL/GenBank/DDBJ databases">
        <title>Opisthorchis viverrini - life in the bile duct.</title>
        <authorList>
            <person name="Young N.D."/>
            <person name="Nagarajan N."/>
            <person name="Lin S.J."/>
            <person name="Korhonen P.K."/>
            <person name="Jex A.R."/>
            <person name="Hall R.S."/>
            <person name="Safavi-Hemami H."/>
            <person name="Kaewkong W."/>
            <person name="Bertrand D."/>
            <person name="Gao S."/>
            <person name="Seet Q."/>
            <person name="Wongkham S."/>
            <person name="Teh B.T."/>
            <person name="Wongkham C."/>
            <person name="Intapan P.M."/>
            <person name="Maleewong W."/>
            <person name="Yang X."/>
            <person name="Hu M."/>
            <person name="Wang Z."/>
            <person name="Hofmann A."/>
            <person name="Sternberg P.W."/>
            <person name="Tan P."/>
            <person name="Wang J."/>
            <person name="Gasser R.B."/>
        </authorList>
    </citation>
    <scope>NUCLEOTIDE SEQUENCE [LARGE SCALE GENOMIC DNA]</scope>
</reference>
<keyword evidence="2" id="KW-1185">Reference proteome</keyword>
<proteinExistence type="predicted"/>
<dbReference type="CTD" id="20328817"/>
<dbReference type="GeneID" id="20328817"/>
<evidence type="ECO:0000313" key="1">
    <source>
        <dbReference type="EMBL" id="KER23380.1"/>
    </source>
</evidence>